<dbReference type="Proteomes" id="UP001524473">
    <property type="component" value="Unassembled WGS sequence"/>
</dbReference>
<gene>
    <name evidence="2" type="ORF">NE695_02990</name>
</gene>
<dbReference type="InterPro" id="IPR028994">
    <property type="entry name" value="Integrin_alpha_N"/>
</dbReference>
<dbReference type="EMBL" id="JANFZH010000004">
    <property type="protein sequence ID" value="MCQ4838879.1"/>
    <property type="molecule type" value="Genomic_DNA"/>
</dbReference>
<dbReference type="RefSeq" id="WP_066861657.1">
    <property type="nucleotide sequence ID" value="NZ_CABKVV010000012.1"/>
</dbReference>
<dbReference type="PROSITE" id="PS51257">
    <property type="entry name" value="PROKAR_LIPOPROTEIN"/>
    <property type="match status" value="1"/>
</dbReference>
<evidence type="ECO:0000313" key="2">
    <source>
        <dbReference type="EMBL" id="MCQ4838879.1"/>
    </source>
</evidence>
<evidence type="ECO:0000313" key="3">
    <source>
        <dbReference type="Proteomes" id="UP001524473"/>
    </source>
</evidence>
<evidence type="ECO:0000256" key="1">
    <source>
        <dbReference type="SAM" id="SignalP"/>
    </source>
</evidence>
<protein>
    <submittedName>
        <fullName evidence="2">VCBS repeat-containing protein</fullName>
    </submittedName>
</protein>
<accession>A0ABT1RW37</accession>
<dbReference type="Gene3D" id="2.130.10.130">
    <property type="entry name" value="Integrin alpha, N-terminal"/>
    <property type="match status" value="1"/>
</dbReference>
<feature type="chain" id="PRO_5046663120" evidence="1">
    <location>
        <begin position="31"/>
        <end position="458"/>
    </location>
</feature>
<reference evidence="2 3" key="1">
    <citation type="submission" date="2022-06" db="EMBL/GenBank/DDBJ databases">
        <title>Isolation of gut microbiota from human fecal samples.</title>
        <authorList>
            <person name="Pamer E.G."/>
            <person name="Barat B."/>
            <person name="Waligurski E."/>
            <person name="Medina S."/>
            <person name="Paddock L."/>
            <person name="Mostad J."/>
        </authorList>
    </citation>
    <scope>NUCLEOTIDE SEQUENCE [LARGE SCALE GENOMIC DNA]</scope>
    <source>
        <strain evidence="2 3">DFI.9.73</strain>
    </source>
</reference>
<name>A0ABT1RW37_9FIRM</name>
<sequence length="458" mass="49925">MLKRISALLAALFLCAVLSGCSFVMFDAQALMSPPKSNIDQQSIHKLLQGSRQDITFIYPKSGEYRSAIIMRDFTGDGREDAIGFCALEDDSVEVQFLVKSEEDVWKTVFTARNPATQVDRVCFGDLNGDGRSDVLIGWGSTSGVTGRTAQVCAYLYDDAGDITEYTLGSYGEMTVTDFDDDGVDELFTADKYVAPTEEGGEALPAKGRVYAYRDGAIQEIFSADADNSITSYSAVTFGRLYPELSGIVLDGVKADGSMTTQIFVIDPVRGRLVNLPSGVNSETYQNPFSRPAAAPFLSRDINGDGVVEIPVTTLLPGIADSVTPDFTSFLVAWSVYDEKDGARSVLSALMNPVENYWFELPYGLKGKISASNDVAKRTVTYTEVIPGKDGEMPLLGAPLFSIRVFTQSAWDSRGQTSGYELLALQSDLVYGIQVLTSDAKYSYAIDRVKQNFRLISE</sequence>
<dbReference type="SUPFAM" id="SSF69318">
    <property type="entry name" value="Integrin alpha N-terminal domain"/>
    <property type="match status" value="1"/>
</dbReference>
<dbReference type="GeneID" id="90531601"/>
<feature type="signal peptide" evidence="1">
    <location>
        <begin position="1"/>
        <end position="30"/>
    </location>
</feature>
<keyword evidence="1" id="KW-0732">Signal</keyword>
<organism evidence="2 3">
    <name type="scientific">Neglectibacter timonensis</name>
    <dbReference type="NCBI Taxonomy" id="1776382"/>
    <lineage>
        <taxon>Bacteria</taxon>
        <taxon>Bacillati</taxon>
        <taxon>Bacillota</taxon>
        <taxon>Clostridia</taxon>
        <taxon>Eubacteriales</taxon>
        <taxon>Oscillospiraceae</taxon>
        <taxon>Neglectibacter</taxon>
    </lineage>
</organism>
<comment type="caution">
    <text evidence="2">The sequence shown here is derived from an EMBL/GenBank/DDBJ whole genome shotgun (WGS) entry which is preliminary data.</text>
</comment>
<keyword evidence="3" id="KW-1185">Reference proteome</keyword>
<proteinExistence type="predicted"/>